<dbReference type="Proteomes" id="UP000016496">
    <property type="component" value="Unassembled WGS sequence"/>
</dbReference>
<proteinExistence type="predicted"/>
<dbReference type="EMBL" id="AWSV01000040">
    <property type="protein sequence ID" value="ERI88230.1"/>
    <property type="molecule type" value="Genomic_DNA"/>
</dbReference>
<evidence type="ECO:0000313" key="1">
    <source>
        <dbReference type="EMBL" id="ERI88230.1"/>
    </source>
</evidence>
<dbReference type="HOGENOM" id="CLU_3212650_0_0_10"/>
<organism evidence="1 2">
    <name type="scientific">Bacteroides pyogenes F0041</name>
    <dbReference type="NCBI Taxonomy" id="1321819"/>
    <lineage>
        <taxon>Bacteria</taxon>
        <taxon>Pseudomonadati</taxon>
        <taxon>Bacteroidota</taxon>
        <taxon>Bacteroidia</taxon>
        <taxon>Bacteroidales</taxon>
        <taxon>Bacteroidaceae</taxon>
        <taxon>Bacteroides</taxon>
    </lineage>
</organism>
<evidence type="ECO:0000313" key="2">
    <source>
        <dbReference type="Proteomes" id="UP000016496"/>
    </source>
</evidence>
<dbReference type="AlphaFoldDB" id="U2CUL0"/>
<name>U2CUL0_9BACE</name>
<gene>
    <name evidence="1" type="ORF">HMPREF1981_00614</name>
</gene>
<reference evidence="1 2" key="1">
    <citation type="submission" date="2013-08" db="EMBL/GenBank/DDBJ databases">
        <authorList>
            <person name="Weinstock G."/>
            <person name="Sodergren E."/>
            <person name="Wylie T."/>
            <person name="Fulton L."/>
            <person name="Fulton R."/>
            <person name="Fronick C."/>
            <person name="O'Laughlin M."/>
            <person name="Godfrey J."/>
            <person name="Miner T."/>
            <person name="Herter B."/>
            <person name="Appelbaum E."/>
            <person name="Cordes M."/>
            <person name="Lek S."/>
            <person name="Wollam A."/>
            <person name="Pepin K.H."/>
            <person name="Palsikar V.B."/>
            <person name="Mitreva M."/>
            <person name="Wilson R.K."/>
        </authorList>
    </citation>
    <scope>NUCLEOTIDE SEQUENCE [LARGE SCALE GENOMIC DNA]</scope>
    <source>
        <strain evidence="1 2">F0041</strain>
    </source>
</reference>
<accession>U2CUL0</accession>
<comment type="caution">
    <text evidence="1">The sequence shown here is derived from an EMBL/GenBank/DDBJ whole genome shotgun (WGS) entry which is preliminary data.</text>
</comment>
<sequence length="44" mass="5191">MARRKPFSLLCLPFFDGHPHICCFFIADKTFKIGLTLLTRYQPF</sequence>
<protein>
    <submittedName>
        <fullName evidence="1">Uncharacterized protein</fullName>
    </submittedName>
</protein>